<keyword evidence="1" id="KW-0812">Transmembrane</keyword>
<dbReference type="EMBL" id="JAAXOW010000003">
    <property type="protein sequence ID" value="NKX93812.1"/>
    <property type="molecule type" value="Genomic_DNA"/>
</dbReference>
<feature type="transmembrane region" description="Helical" evidence="1">
    <location>
        <begin position="105"/>
        <end position="125"/>
    </location>
</feature>
<feature type="transmembrane region" description="Helical" evidence="1">
    <location>
        <begin position="80"/>
        <end position="99"/>
    </location>
</feature>
<evidence type="ECO:0000256" key="1">
    <source>
        <dbReference type="SAM" id="Phobius"/>
    </source>
</evidence>
<feature type="transmembrane region" description="Helical" evidence="1">
    <location>
        <begin position="46"/>
        <end position="68"/>
    </location>
</feature>
<evidence type="ECO:0000313" key="3">
    <source>
        <dbReference type="Proteomes" id="UP000774283"/>
    </source>
</evidence>
<comment type="caution">
    <text evidence="2">The sequence shown here is derived from an EMBL/GenBank/DDBJ whole genome shotgun (WGS) entry which is preliminary data.</text>
</comment>
<dbReference type="AlphaFoldDB" id="A0A9X5IQ49"/>
<dbReference type="Proteomes" id="UP000774283">
    <property type="component" value="Unassembled WGS sequence"/>
</dbReference>
<feature type="transmembrane region" description="Helical" evidence="1">
    <location>
        <begin position="22"/>
        <end position="40"/>
    </location>
</feature>
<dbReference type="RefSeq" id="WP_168447858.1">
    <property type="nucleotide sequence ID" value="NZ_JAAXOW010000003.1"/>
</dbReference>
<protein>
    <recommendedName>
        <fullName evidence="4">ATP synthase protein I</fullName>
    </recommendedName>
</protein>
<reference evidence="2 3" key="1">
    <citation type="submission" date="2020-04" db="EMBL/GenBank/DDBJ databases">
        <title>MicrobeNet Type strains.</title>
        <authorList>
            <person name="Nicholson A.C."/>
        </authorList>
    </citation>
    <scope>NUCLEOTIDE SEQUENCE [LARGE SCALE GENOMIC DNA]</scope>
    <source>
        <strain evidence="2 3">ATCC BAA-789</strain>
    </source>
</reference>
<evidence type="ECO:0000313" key="2">
    <source>
        <dbReference type="EMBL" id="NKX93812.1"/>
    </source>
</evidence>
<organism evidence="2 3">
    <name type="scientific">Sanguibacter hominis ATCC BAA-789</name>
    <dbReference type="NCBI Taxonomy" id="1312740"/>
    <lineage>
        <taxon>Bacteria</taxon>
        <taxon>Bacillati</taxon>
        <taxon>Actinomycetota</taxon>
        <taxon>Actinomycetes</taxon>
        <taxon>Micrococcales</taxon>
        <taxon>Sanguibacteraceae</taxon>
        <taxon>Sanguibacter</taxon>
    </lineage>
</organism>
<name>A0A9X5IQ49_9MICO</name>
<keyword evidence="3" id="KW-1185">Reference proteome</keyword>
<evidence type="ECO:0008006" key="4">
    <source>
        <dbReference type="Google" id="ProtNLM"/>
    </source>
</evidence>
<sequence>MSSEPAPSSAVRTAFGAVLRDVVVLVGVLTVLGGLVGFLVRGTEGLWGALIGAAIAALFTLTTAVIMYATADKPIHVTTASAAGAWLGKMVVLVVVLAVLRDQDFYDKVVLFVVLTLAILGSLVVEMRGLAAARVPHVEPGAGARADD</sequence>
<proteinExistence type="predicted"/>
<accession>A0A9X5IQ49</accession>
<keyword evidence="1" id="KW-1133">Transmembrane helix</keyword>
<gene>
    <name evidence="2" type="ORF">HF995_11120</name>
</gene>
<keyword evidence="1" id="KW-0472">Membrane</keyword>